<dbReference type="Proteomes" id="UP001314229">
    <property type="component" value="Unassembled WGS sequence"/>
</dbReference>
<organism evidence="2 3">
    <name type="scientific">Scomber scombrus</name>
    <name type="common">Atlantic mackerel</name>
    <name type="synonym">Scomber vernalis</name>
    <dbReference type="NCBI Taxonomy" id="13677"/>
    <lineage>
        <taxon>Eukaryota</taxon>
        <taxon>Metazoa</taxon>
        <taxon>Chordata</taxon>
        <taxon>Craniata</taxon>
        <taxon>Vertebrata</taxon>
        <taxon>Euteleostomi</taxon>
        <taxon>Actinopterygii</taxon>
        <taxon>Neopterygii</taxon>
        <taxon>Teleostei</taxon>
        <taxon>Neoteleostei</taxon>
        <taxon>Acanthomorphata</taxon>
        <taxon>Pelagiaria</taxon>
        <taxon>Scombriformes</taxon>
        <taxon>Scombridae</taxon>
        <taxon>Scomber</taxon>
    </lineage>
</organism>
<keyword evidence="3" id="KW-1185">Reference proteome</keyword>
<evidence type="ECO:0000313" key="2">
    <source>
        <dbReference type="EMBL" id="CAK6969168.1"/>
    </source>
</evidence>
<evidence type="ECO:0000256" key="1">
    <source>
        <dbReference type="SAM" id="MobiDB-lite"/>
    </source>
</evidence>
<sequence>MSPEDHQSSNNRRRTARENLRGHSTNKSTRKRWLLGDKTEKRSSAFSLLRRRYEESSGRSSSDILAVSRGEDAALTIITHCAIKERLLVKTLFSVFNMYRHLQWCQTAAQRISTAWPDMSHIARLRITYNAIEKIFLGPTYIMQTINPHVV</sequence>
<protein>
    <submittedName>
        <fullName evidence="2">Uncharacterized protein</fullName>
    </submittedName>
</protein>
<comment type="caution">
    <text evidence="2">The sequence shown here is derived from an EMBL/GenBank/DDBJ whole genome shotgun (WGS) entry which is preliminary data.</text>
</comment>
<name>A0AAV1PCL0_SCOSC</name>
<feature type="region of interest" description="Disordered" evidence="1">
    <location>
        <begin position="1"/>
        <end position="36"/>
    </location>
</feature>
<dbReference type="EMBL" id="CAWUFR010000131">
    <property type="protein sequence ID" value="CAK6969168.1"/>
    <property type="molecule type" value="Genomic_DNA"/>
</dbReference>
<proteinExistence type="predicted"/>
<accession>A0AAV1PCL0</accession>
<dbReference type="AlphaFoldDB" id="A0AAV1PCL0"/>
<reference evidence="2 3" key="1">
    <citation type="submission" date="2024-01" db="EMBL/GenBank/DDBJ databases">
        <authorList>
            <person name="Alioto T."/>
            <person name="Alioto T."/>
            <person name="Gomez Garrido J."/>
        </authorList>
    </citation>
    <scope>NUCLEOTIDE SEQUENCE [LARGE SCALE GENOMIC DNA]</scope>
</reference>
<evidence type="ECO:0000313" key="3">
    <source>
        <dbReference type="Proteomes" id="UP001314229"/>
    </source>
</evidence>
<gene>
    <name evidence="2" type="ORF">FSCOSCO3_A025273</name>
</gene>